<proteinExistence type="predicted"/>
<dbReference type="SMART" id="SM00382">
    <property type="entry name" value="AAA"/>
    <property type="match status" value="1"/>
</dbReference>
<keyword evidence="1" id="KW-0547">Nucleotide-binding</keyword>
<evidence type="ECO:0000256" key="2">
    <source>
        <dbReference type="ARBA" id="ARBA00022840"/>
    </source>
</evidence>
<sequence>MTETVLEVNDLQCSRAKGDPVFSHVNFKVNAGDIVVVQGRSGSGKSTLLKCLSHMNIYSGEILYRGKTPKSYGIPHYRTRVLYVPQRASLLPGTPRDFMEAISNFGSYNKKSSAERSQSARPRGLSHETIELAEEWGIDEELWDRSWSNLSGGEMQRIALAIAVGMKSAEVMLLDEPTSALDPDSSASVENYLRSQIKASDSNLKALVWVTHSEEQGRRVGNRFMQLSAGGIQEESVDSGV</sequence>
<dbReference type="AlphaFoldDB" id="A0A2H3JEC3"/>
<dbReference type="PANTHER" id="PTHR43119">
    <property type="entry name" value="ABC TRANSPORT PROTEIN ATP-BINDING COMPONENT-RELATED"/>
    <property type="match status" value="1"/>
</dbReference>
<evidence type="ECO:0000313" key="5">
    <source>
        <dbReference type="Proteomes" id="UP000218811"/>
    </source>
</evidence>
<dbReference type="PROSITE" id="PS00211">
    <property type="entry name" value="ABC_TRANSPORTER_1"/>
    <property type="match status" value="1"/>
</dbReference>
<dbReference type="Gene3D" id="3.40.50.300">
    <property type="entry name" value="P-loop containing nucleotide triphosphate hydrolases"/>
    <property type="match status" value="1"/>
</dbReference>
<dbReference type="Pfam" id="PF00005">
    <property type="entry name" value="ABC_tran"/>
    <property type="match status" value="1"/>
</dbReference>
<organism evidence="4 5">
    <name type="scientific">Wolfiporia cocos (strain MD-104)</name>
    <name type="common">Brown rot fungus</name>
    <dbReference type="NCBI Taxonomy" id="742152"/>
    <lineage>
        <taxon>Eukaryota</taxon>
        <taxon>Fungi</taxon>
        <taxon>Dikarya</taxon>
        <taxon>Basidiomycota</taxon>
        <taxon>Agaricomycotina</taxon>
        <taxon>Agaricomycetes</taxon>
        <taxon>Polyporales</taxon>
        <taxon>Phaeolaceae</taxon>
        <taxon>Wolfiporia</taxon>
    </lineage>
</organism>
<dbReference type="OrthoDB" id="6593433at2759"/>
<evidence type="ECO:0000313" key="4">
    <source>
        <dbReference type="EMBL" id="PCH38163.1"/>
    </source>
</evidence>
<gene>
    <name evidence="4" type="ORF">WOLCODRAFT_96617</name>
</gene>
<dbReference type="Proteomes" id="UP000218811">
    <property type="component" value="Unassembled WGS sequence"/>
</dbReference>
<accession>A0A2H3JEC3</accession>
<name>A0A2H3JEC3_WOLCO</name>
<dbReference type="InterPro" id="IPR017871">
    <property type="entry name" value="ABC_transporter-like_CS"/>
</dbReference>
<reference evidence="4 5" key="1">
    <citation type="journal article" date="2012" name="Science">
        <title>The Paleozoic origin of enzymatic lignin decomposition reconstructed from 31 fungal genomes.</title>
        <authorList>
            <person name="Floudas D."/>
            <person name="Binder M."/>
            <person name="Riley R."/>
            <person name="Barry K."/>
            <person name="Blanchette R.A."/>
            <person name="Henrissat B."/>
            <person name="Martinez A.T."/>
            <person name="Otillar R."/>
            <person name="Spatafora J.W."/>
            <person name="Yadav J.S."/>
            <person name="Aerts A."/>
            <person name="Benoit I."/>
            <person name="Boyd A."/>
            <person name="Carlson A."/>
            <person name="Copeland A."/>
            <person name="Coutinho P.M."/>
            <person name="de Vries R.P."/>
            <person name="Ferreira P."/>
            <person name="Findley K."/>
            <person name="Foster B."/>
            <person name="Gaskell J."/>
            <person name="Glotzer D."/>
            <person name="Gorecki P."/>
            <person name="Heitman J."/>
            <person name="Hesse C."/>
            <person name="Hori C."/>
            <person name="Igarashi K."/>
            <person name="Jurgens J.A."/>
            <person name="Kallen N."/>
            <person name="Kersten P."/>
            <person name="Kohler A."/>
            <person name="Kuees U."/>
            <person name="Kumar T.K.A."/>
            <person name="Kuo A."/>
            <person name="LaButti K."/>
            <person name="Larrondo L.F."/>
            <person name="Lindquist E."/>
            <person name="Ling A."/>
            <person name="Lombard V."/>
            <person name="Lucas S."/>
            <person name="Lundell T."/>
            <person name="Martin R."/>
            <person name="McLaughlin D.J."/>
            <person name="Morgenstern I."/>
            <person name="Morin E."/>
            <person name="Murat C."/>
            <person name="Nagy L.G."/>
            <person name="Nolan M."/>
            <person name="Ohm R.A."/>
            <person name="Patyshakuliyeva A."/>
            <person name="Rokas A."/>
            <person name="Ruiz-Duenas F.J."/>
            <person name="Sabat G."/>
            <person name="Salamov A."/>
            <person name="Samejima M."/>
            <person name="Schmutz J."/>
            <person name="Slot J.C."/>
            <person name="St John F."/>
            <person name="Stenlid J."/>
            <person name="Sun H."/>
            <person name="Sun S."/>
            <person name="Syed K."/>
            <person name="Tsang A."/>
            <person name="Wiebenga A."/>
            <person name="Young D."/>
            <person name="Pisabarro A."/>
            <person name="Eastwood D.C."/>
            <person name="Martin F."/>
            <person name="Cullen D."/>
            <person name="Grigoriev I.V."/>
            <person name="Hibbett D.S."/>
        </authorList>
    </citation>
    <scope>NUCLEOTIDE SEQUENCE [LARGE SCALE GENOMIC DNA]</scope>
    <source>
        <strain evidence="4 5">MD-104</strain>
    </source>
</reference>
<dbReference type="InterPro" id="IPR003439">
    <property type="entry name" value="ABC_transporter-like_ATP-bd"/>
</dbReference>
<dbReference type="GO" id="GO:0005524">
    <property type="term" value="F:ATP binding"/>
    <property type="evidence" value="ECO:0007669"/>
    <property type="project" value="UniProtKB-KW"/>
</dbReference>
<dbReference type="EMBL" id="KB467942">
    <property type="protein sequence ID" value="PCH38163.1"/>
    <property type="molecule type" value="Genomic_DNA"/>
</dbReference>
<evidence type="ECO:0000259" key="3">
    <source>
        <dbReference type="PROSITE" id="PS50893"/>
    </source>
</evidence>
<dbReference type="PROSITE" id="PS50893">
    <property type="entry name" value="ABC_TRANSPORTER_2"/>
    <property type="match status" value="1"/>
</dbReference>
<dbReference type="PANTHER" id="PTHR43119:SF1">
    <property type="entry name" value="ABC TRANSPORTER DOMAIN-CONTAINING PROTEIN"/>
    <property type="match status" value="1"/>
</dbReference>
<dbReference type="GO" id="GO:0016887">
    <property type="term" value="F:ATP hydrolysis activity"/>
    <property type="evidence" value="ECO:0007669"/>
    <property type="project" value="InterPro"/>
</dbReference>
<keyword evidence="2" id="KW-0067">ATP-binding</keyword>
<keyword evidence="5" id="KW-1185">Reference proteome</keyword>
<feature type="domain" description="ABC transporter" evidence="3">
    <location>
        <begin position="6"/>
        <end position="241"/>
    </location>
</feature>
<dbReference type="SUPFAM" id="SSF52540">
    <property type="entry name" value="P-loop containing nucleoside triphosphate hydrolases"/>
    <property type="match status" value="1"/>
</dbReference>
<dbReference type="InterPro" id="IPR027417">
    <property type="entry name" value="P-loop_NTPase"/>
</dbReference>
<protein>
    <submittedName>
        <fullName evidence="4">Nucleoside triphosphate hydrolase protein</fullName>
    </submittedName>
</protein>
<dbReference type="InterPro" id="IPR003593">
    <property type="entry name" value="AAA+_ATPase"/>
</dbReference>
<dbReference type="OMA" id="TMSIYEN"/>
<dbReference type="STRING" id="742152.A0A2H3JEC3"/>
<evidence type="ECO:0000256" key="1">
    <source>
        <dbReference type="ARBA" id="ARBA00022741"/>
    </source>
</evidence>
<keyword evidence="4" id="KW-0378">Hydrolase</keyword>